<dbReference type="InterPro" id="IPR036779">
    <property type="entry name" value="LysM_dom_sf"/>
</dbReference>
<dbReference type="Pfam" id="PF01476">
    <property type="entry name" value="LysM"/>
    <property type="match status" value="1"/>
</dbReference>
<dbReference type="InterPro" id="IPR018392">
    <property type="entry name" value="LysM"/>
</dbReference>
<evidence type="ECO:0000313" key="4">
    <source>
        <dbReference type="EMBL" id="QOW23028.1"/>
    </source>
</evidence>
<dbReference type="Gene3D" id="3.30.1340.30">
    <property type="match status" value="1"/>
</dbReference>
<evidence type="ECO:0000259" key="2">
    <source>
        <dbReference type="PROSITE" id="PS50914"/>
    </source>
</evidence>
<organism evidence="4 5">
    <name type="scientific">Novilysobacter avium</name>
    <dbReference type="NCBI Taxonomy" id="2781023"/>
    <lineage>
        <taxon>Bacteria</taxon>
        <taxon>Pseudomonadati</taxon>
        <taxon>Pseudomonadota</taxon>
        <taxon>Gammaproteobacteria</taxon>
        <taxon>Lysobacterales</taxon>
        <taxon>Lysobacteraceae</taxon>
        <taxon>Novilysobacter</taxon>
    </lineage>
</organism>
<name>A0A7S6ZVC1_9GAMM</name>
<keyword evidence="5" id="KW-1185">Reference proteome</keyword>
<feature type="domain" description="LysM" evidence="3">
    <location>
        <begin position="118"/>
        <end position="167"/>
    </location>
</feature>
<feature type="compositionally biased region" description="Low complexity" evidence="1">
    <location>
        <begin position="84"/>
        <end position="111"/>
    </location>
</feature>
<dbReference type="RefSeq" id="WP_194035506.1">
    <property type="nucleotide sequence ID" value="NZ_CP063657.1"/>
</dbReference>
<dbReference type="Gene3D" id="3.10.350.10">
    <property type="entry name" value="LysM domain"/>
    <property type="match status" value="1"/>
</dbReference>
<dbReference type="InterPro" id="IPR052196">
    <property type="entry name" value="Bact_Kbp"/>
</dbReference>
<feature type="region of interest" description="Disordered" evidence="1">
    <location>
        <begin position="84"/>
        <end position="118"/>
    </location>
</feature>
<dbReference type="CDD" id="cd00118">
    <property type="entry name" value="LysM"/>
    <property type="match status" value="1"/>
</dbReference>
<dbReference type="PANTHER" id="PTHR34700">
    <property type="entry name" value="POTASSIUM BINDING PROTEIN KBP"/>
    <property type="match status" value="1"/>
</dbReference>
<feature type="domain" description="BON" evidence="2">
    <location>
        <begin position="12"/>
        <end position="83"/>
    </location>
</feature>
<accession>A0A7S6ZVC1</accession>
<dbReference type="EMBL" id="CP063657">
    <property type="protein sequence ID" value="QOW23028.1"/>
    <property type="molecule type" value="Genomic_DNA"/>
</dbReference>
<dbReference type="SUPFAM" id="SSF54106">
    <property type="entry name" value="LysM domain"/>
    <property type="match status" value="1"/>
</dbReference>
<sequence length="171" mass="18170">MNIIDFVKNAGEKIFKPGEARRESAIEKHLAKYGISGIEVEVDGDKATLTGTAADTATREKAVLIAGNIDGIANVEDRIRVTNPTPAPVAAANPASTTTSTGSVQSSTTASGDGWQSRTYTVKSGDSLSKIAKEMYGDASKYPQIFEANKPMLSDPDKIYPGQVLRVPPER</sequence>
<dbReference type="Pfam" id="PF04972">
    <property type="entry name" value="BON"/>
    <property type="match status" value="1"/>
</dbReference>
<evidence type="ECO:0000259" key="3">
    <source>
        <dbReference type="PROSITE" id="PS51782"/>
    </source>
</evidence>
<proteinExistence type="predicted"/>
<dbReference type="SMART" id="SM00257">
    <property type="entry name" value="LysM"/>
    <property type="match status" value="1"/>
</dbReference>
<gene>
    <name evidence="4" type="ORF">INQ42_05585</name>
</gene>
<dbReference type="Proteomes" id="UP000593932">
    <property type="component" value="Chromosome"/>
</dbReference>
<evidence type="ECO:0000256" key="1">
    <source>
        <dbReference type="SAM" id="MobiDB-lite"/>
    </source>
</evidence>
<dbReference type="PROSITE" id="PS50914">
    <property type="entry name" value="BON"/>
    <property type="match status" value="1"/>
</dbReference>
<protein>
    <submittedName>
        <fullName evidence="4">LysM and BON domain-containing protein</fullName>
    </submittedName>
</protein>
<feature type="region of interest" description="Disordered" evidence="1">
    <location>
        <begin position="150"/>
        <end position="171"/>
    </location>
</feature>
<dbReference type="PANTHER" id="PTHR34700:SF8">
    <property type="entry name" value="POTASSIUM BINDING PROTEIN KBP"/>
    <property type="match status" value="1"/>
</dbReference>
<dbReference type="PROSITE" id="PS51782">
    <property type="entry name" value="LYSM"/>
    <property type="match status" value="1"/>
</dbReference>
<dbReference type="InterPro" id="IPR007055">
    <property type="entry name" value="BON_dom"/>
</dbReference>
<reference evidence="4 5" key="1">
    <citation type="submission" date="2020-10" db="EMBL/GenBank/DDBJ databases">
        <title>complete genome sequencing of Lysobacter sp. H23M41.</title>
        <authorList>
            <person name="Bae J.-W."/>
            <person name="Lee S.-Y."/>
        </authorList>
    </citation>
    <scope>NUCLEOTIDE SEQUENCE [LARGE SCALE GENOMIC DNA]</scope>
    <source>
        <strain evidence="4 5">H23M41</strain>
    </source>
</reference>
<evidence type="ECO:0000313" key="5">
    <source>
        <dbReference type="Proteomes" id="UP000593932"/>
    </source>
</evidence>